<proteinExistence type="inferred from homology"/>
<dbReference type="PIRSF" id="PIRSF002741">
    <property type="entry name" value="MppA"/>
    <property type="match status" value="1"/>
</dbReference>
<name>A0A5C5GA96_9RHOB</name>
<comment type="similarity">
    <text evidence="2">Belongs to the bacterial solute-binding protein 5 family.</text>
</comment>
<dbReference type="PANTHER" id="PTHR30290">
    <property type="entry name" value="PERIPLASMIC BINDING COMPONENT OF ABC TRANSPORTER"/>
    <property type="match status" value="1"/>
</dbReference>
<dbReference type="Proteomes" id="UP000314011">
    <property type="component" value="Unassembled WGS sequence"/>
</dbReference>
<dbReference type="Gene3D" id="3.40.190.10">
    <property type="entry name" value="Periplasmic binding protein-like II"/>
    <property type="match status" value="1"/>
</dbReference>
<reference evidence="5 6" key="1">
    <citation type="submission" date="2019-06" db="EMBL/GenBank/DDBJ databases">
        <title>Genome of new Rhodobacteraceae sp. SM1903.</title>
        <authorList>
            <person name="Ren X."/>
        </authorList>
    </citation>
    <scope>NUCLEOTIDE SEQUENCE [LARGE SCALE GENOMIC DNA]</scope>
    <source>
        <strain evidence="5 6">SM1903</strain>
    </source>
</reference>
<dbReference type="AlphaFoldDB" id="A0A5C5GA96"/>
<organism evidence="5 6">
    <name type="scientific">Pelagovum pacificum</name>
    <dbReference type="NCBI Taxonomy" id="2588711"/>
    <lineage>
        <taxon>Bacteria</taxon>
        <taxon>Pseudomonadati</taxon>
        <taxon>Pseudomonadota</taxon>
        <taxon>Alphaproteobacteria</taxon>
        <taxon>Rhodobacterales</taxon>
        <taxon>Paracoccaceae</taxon>
        <taxon>Pelagovum</taxon>
    </lineage>
</organism>
<dbReference type="EMBL" id="VFFF01000003">
    <property type="protein sequence ID" value="TNY30890.1"/>
    <property type="molecule type" value="Genomic_DNA"/>
</dbReference>
<feature type="domain" description="Solute-binding protein family 5" evidence="4">
    <location>
        <begin position="73"/>
        <end position="439"/>
    </location>
</feature>
<comment type="caution">
    <text evidence="5">The sequence shown here is derived from an EMBL/GenBank/DDBJ whole genome shotgun (WGS) entry which is preliminary data.</text>
</comment>
<evidence type="ECO:0000313" key="6">
    <source>
        <dbReference type="Proteomes" id="UP000314011"/>
    </source>
</evidence>
<dbReference type="SUPFAM" id="SSF53850">
    <property type="entry name" value="Periplasmic binding protein-like II"/>
    <property type="match status" value="1"/>
</dbReference>
<evidence type="ECO:0000313" key="5">
    <source>
        <dbReference type="EMBL" id="TNY30890.1"/>
    </source>
</evidence>
<evidence type="ECO:0000259" key="4">
    <source>
        <dbReference type="Pfam" id="PF00496"/>
    </source>
</evidence>
<feature type="signal peptide" evidence="3">
    <location>
        <begin position="1"/>
        <end position="23"/>
    </location>
</feature>
<accession>A0A5C5GA96</accession>
<dbReference type="RefSeq" id="WP_140197155.1">
    <property type="nucleotide sequence ID" value="NZ_CP065915.1"/>
</dbReference>
<dbReference type="GO" id="GO:0030288">
    <property type="term" value="C:outer membrane-bounded periplasmic space"/>
    <property type="evidence" value="ECO:0007669"/>
    <property type="project" value="UniProtKB-ARBA"/>
</dbReference>
<dbReference type="PANTHER" id="PTHR30290:SF34">
    <property type="entry name" value="ABC TRANSPORTER, PERIPLASMIC OLIGO-PEPTIDE BINDING PROTEIN, PUTATIVE-RELATED"/>
    <property type="match status" value="1"/>
</dbReference>
<dbReference type="Gene3D" id="3.10.105.10">
    <property type="entry name" value="Dipeptide-binding Protein, Domain 3"/>
    <property type="match status" value="1"/>
</dbReference>
<keyword evidence="3" id="KW-0732">Signal</keyword>
<evidence type="ECO:0000256" key="1">
    <source>
        <dbReference type="ARBA" id="ARBA00004418"/>
    </source>
</evidence>
<dbReference type="GO" id="GO:0015833">
    <property type="term" value="P:peptide transport"/>
    <property type="evidence" value="ECO:0007669"/>
    <property type="project" value="TreeGrafter"/>
</dbReference>
<dbReference type="Pfam" id="PF00496">
    <property type="entry name" value="SBP_bac_5"/>
    <property type="match status" value="1"/>
</dbReference>
<dbReference type="CDD" id="cd08512">
    <property type="entry name" value="PBP2_NikA_DppA_OppA_like_7"/>
    <property type="match status" value="1"/>
</dbReference>
<evidence type="ECO:0000256" key="2">
    <source>
        <dbReference type="ARBA" id="ARBA00005695"/>
    </source>
</evidence>
<feature type="chain" id="PRO_5023061372" evidence="3">
    <location>
        <begin position="24"/>
        <end position="527"/>
    </location>
</feature>
<evidence type="ECO:0000256" key="3">
    <source>
        <dbReference type="SAM" id="SignalP"/>
    </source>
</evidence>
<comment type="subcellular location">
    <subcellularLocation>
        <location evidence="1">Periplasm</location>
    </subcellularLocation>
</comment>
<dbReference type="GO" id="GO:0043190">
    <property type="term" value="C:ATP-binding cassette (ABC) transporter complex"/>
    <property type="evidence" value="ECO:0007669"/>
    <property type="project" value="InterPro"/>
</dbReference>
<keyword evidence="6" id="KW-1185">Reference proteome</keyword>
<dbReference type="OrthoDB" id="9803988at2"/>
<protein>
    <submittedName>
        <fullName evidence="5">ABC transporter substrate-binding protein</fullName>
    </submittedName>
</protein>
<dbReference type="InterPro" id="IPR030678">
    <property type="entry name" value="Peptide/Ni-bd"/>
</dbReference>
<dbReference type="Gene3D" id="3.90.76.10">
    <property type="entry name" value="Dipeptide-binding Protein, Domain 1"/>
    <property type="match status" value="1"/>
</dbReference>
<sequence length="527" mass="58175">MKHLRSKLLATVVALPLATAALAETPDGVLVVAQNIDDIVALDPAQAYEFTSGEIVTNVYDRLAQYDAEDPTELAPGLAESWEIDEEAKSITFTLRDGAVFHSGNPVRAEDVVFSLSRVIQLNLTPAFILAQLGWTPENVGDMVVADGNTVTITYEGDFSPAFVMNVLASRPASIVDELTVMENEVDGDMGNAWLNENSAGSGPFSMDTYRPAEIVRLTANEDYFKDGPNVDSVILRHVAEAATQQLLLEQGDVDMARNLTPDQISSIESDEITVETYPQAAVHFLSFNQKTDSLTDPAVWEAARYLVDYEGMTNSIIDGQMEIHQAFWPKGFPGSYDETPYTYDPEMAAQILEDAGVELPIQVSLDVINSAPFTDMAQSLQASFAEAGIEFEILPGTGAQVITKYRERTHEAMLLYWGPDFMDPHSNAKAFAYNSDNSDDNYQATTTWRNAWAVPDEMNEETMAALTEPDPETRLEMYVDLQQKVQENSPIIIMFQASYQVAMDADVSGYVNGATSDFVYYRLVEK</sequence>
<dbReference type="InterPro" id="IPR039424">
    <property type="entry name" value="SBP_5"/>
</dbReference>
<dbReference type="GO" id="GO:1904680">
    <property type="term" value="F:peptide transmembrane transporter activity"/>
    <property type="evidence" value="ECO:0007669"/>
    <property type="project" value="TreeGrafter"/>
</dbReference>
<dbReference type="InterPro" id="IPR000914">
    <property type="entry name" value="SBP_5_dom"/>
</dbReference>
<gene>
    <name evidence="5" type="ORF">FHY64_17435</name>
</gene>